<evidence type="ECO:0000313" key="4">
    <source>
        <dbReference type="EMBL" id="CAB4193985.1"/>
    </source>
</evidence>
<protein>
    <submittedName>
        <fullName evidence="4">Uncharacterized protein</fullName>
    </submittedName>
</protein>
<reference evidence="4" key="1">
    <citation type="submission" date="2020-05" db="EMBL/GenBank/DDBJ databases">
        <authorList>
            <person name="Chiriac C."/>
            <person name="Salcher M."/>
            <person name="Ghai R."/>
            <person name="Kavagutti S V."/>
        </authorList>
    </citation>
    <scope>NUCLEOTIDE SEQUENCE</scope>
</reference>
<sequence>MPWHIEPNSPLCNGFAVVKDEDGELEGCHKTEQQAKDQIAALYIAEGIDHPEEMRKGTGPAAIIVDIDGTLQLPSGINNQLIRYLNARDEIKIIVTARNETQRESTTKFLDSIGLNYRGLRMSSGGDVNTYKEGVAKSLMENHDIVLAVDNNPSTRKTYEDLGIPTMAPTSRRDQAEAILAQLRAVD</sequence>
<accession>A0A6J5RP26</accession>
<dbReference type="Gene3D" id="3.40.50.1000">
    <property type="entry name" value="HAD superfamily/HAD-like"/>
    <property type="match status" value="1"/>
</dbReference>
<evidence type="ECO:0000313" key="1">
    <source>
        <dbReference type="EMBL" id="CAB4135410.1"/>
    </source>
</evidence>
<dbReference type="EMBL" id="LR797199">
    <property type="protein sequence ID" value="CAB4193985.1"/>
    <property type="molecule type" value="Genomic_DNA"/>
</dbReference>
<dbReference type="EMBL" id="LR796998">
    <property type="protein sequence ID" value="CAB4180097.1"/>
    <property type="molecule type" value="Genomic_DNA"/>
</dbReference>
<dbReference type="SUPFAM" id="SSF56784">
    <property type="entry name" value="HAD-like"/>
    <property type="match status" value="1"/>
</dbReference>
<evidence type="ECO:0000313" key="3">
    <source>
        <dbReference type="EMBL" id="CAB4180097.1"/>
    </source>
</evidence>
<evidence type="ECO:0000313" key="2">
    <source>
        <dbReference type="EMBL" id="CAB4173835.1"/>
    </source>
</evidence>
<dbReference type="InterPro" id="IPR036412">
    <property type="entry name" value="HAD-like_sf"/>
</dbReference>
<dbReference type="EMBL" id="LR796303">
    <property type="protein sequence ID" value="CAB4135410.1"/>
    <property type="molecule type" value="Genomic_DNA"/>
</dbReference>
<gene>
    <name evidence="3" type="ORF">UFOVP1037_1</name>
    <name evidence="4" type="ORF">UFOVP1250_3</name>
    <name evidence="1" type="ORF">UFOVP287_6</name>
    <name evidence="2" type="ORF">UFOVP969_11</name>
</gene>
<proteinExistence type="predicted"/>
<organism evidence="4">
    <name type="scientific">uncultured Caudovirales phage</name>
    <dbReference type="NCBI Taxonomy" id="2100421"/>
    <lineage>
        <taxon>Viruses</taxon>
        <taxon>Duplodnaviria</taxon>
        <taxon>Heunggongvirae</taxon>
        <taxon>Uroviricota</taxon>
        <taxon>Caudoviricetes</taxon>
        <taxon>Peduoviridae</taxon>
        <taxon>Maltschvirus</taxon>
        <taxon>Maltschvirus maltsch</taxon>
    </lineage>
</organism>
<dbReference type="InterPro" id="IPR023214">
    <property type="entry name" value="HAD_sf"/>
</dbReference>
<name>A0A6J5RP26_9CAUD</name>
<dbReference type="EMBL" id="LR796925">
    <property type="protein sequence ID" value="CAB4173835.1"/>
    <property type="molecule type" value="Genomic_DNA"/>
</dbReference>